<dbReference type="Proteomes" id="UP000193144">
    <property type="component" value="Unassembled WGS sequence"/>
</dbReference>
<evidence type="ECO:0000313" key="2">
    <source>
        <dbReference type="EMBL" id="ORY09650.1"/>
    </source>
</evidence>
<sequence>MPPALSDYSDEEFDIFGATDVDEPSNSQSLTPPQSAKHMEPHSSQGRAKQHRPVKVEFKEPMAISTLFPTPRVANKRQLKASRGTKKPSLLAGLDPENIIMIQDENQQAVDASINAMPASSAPPSSYTTRSQTKVSRSSELVYDQRFHPMDDFVRPKRAAQLRSEYGEEQLHSDDPDASLEMTASSQRTRRSARQINRDVLYNIKDFDLQELEETIEPEAEAASTNPELEDLTEDCNDVPAQSEDCNGVPTQTDVNGEALAQSEVNEKVLVPNDEEPDWERLFPDPDAPGLMSAMKRPVTEVDENDSDVGSDDMPSPKVTRPNDDRGAEFDFQTESDQEWNDEADGDISALTSVTTSSTTTSATTLSVTASPTTSSALTRTTPSAAPAQQMDLGWVREYPDCGIAGGWVPYDKKTKARPFTIYSDPINMTSPTQPPAPEDGLDNYKENNVLHRRGRDDVVGLASLNALPLVVLESPSLEDLASEGLPFTDNVTQAEVDLIIERSSP</sequence>
<proteinExistence type="predicted"/>
<feature type="region of interest" description="Disordered" evidence="1">
    <location>
        <begin position="219"/>
        <end position="245"/>
    </location>
</feature>
<evidence type="ECO:0000313" key="3">
    <source>
        <dbReference type="Proteomes" id="UP000193144"/>
    </source>
</evidence>
<feature type="compositionally biased region" description="Acidic residues" evidence="1">
    <location>
        <begin position="228"/>
        <end position="237"/>
    </location>
</feature>
<accession>A0A1Y1ZHB4</accession>
<comment type="caution">
    <text evidence="2">The sequence shown here is derived from an EMBL/GenBank/DDBJ whole genome shotgun (WGS) entry which is preliminary data.</text>
</comment>
<gene>
    <name evidence="2" type="ORF">BCR34DRAFT_602653</name>
</gene>
<organism evidence="2 3">
    <name type="scientific">Clohesyomyces aquaticus</name>
    <dbReference type="NCBI Taxonomy" id="1231657"/>
    <lineage>
        <taxon>Eukaryota</taxon>
        <taxon>Fungi</taxon>
        <taxon>Dikarya</taxon>
        <taxon>Ascomycota</taxon>
        <taxon>Pezizomycotina</taxon>
        <taxon>Dothideomycetes</taxon>
        <taxon>Pleosporomycetidae</taxon>
        <taxon>Pleosporales</taxon>
        <taxon>Lindgomycetaceae</taxon>
        <taxon>Clohesyomyces</taxon>
    </lineage>
</organism>
<feature type="compositionally biased region" description="Acidic residues" evidence="1">
    <location>
        <begin position="301"/>
        <end position="311"/>
    </location>
</feature>
<dbReference type="AlphaFoldDB" id="A0A1Y1ZHB4"/>
<feature type="region of interest" description="Disordered" evidence="1">
    <location>
        <begin position="1"/>
        <end position="54"/>
    </location>
</feature>
<keyword evidence="3" id="KW-1185">Reference proteome</keyword>
<feature type="region of interest" description="Disordered" evidence="1">
    <location>
        <begin position="162"/>
        <end position="191"/>
    </location>
</feature>
<feature type="compositionally biased region" description="Basic residues" evidence="1">
    <location>
        <begin position="74"/>
        <end position="86"/>
    </location>
</feature>
<feature type="compositionally biased region" description="Polar residues" evidence="1">
    <location>
        <begin position="24"/>
        <end position="34"/>
    </location>
</feature>
<feature type="region of interest" description="Disordered" evidence="1">
    <location>
        <begin position="118"/>
        <end position="138"/>
    </location>
</feature>
<reference evidence="2 3" key="1">
    <citation type="submission" date="2016-07" db="EMBL/GenBank/DDBJ databases">
        <title>Pervasive Adenine N6-methylation of Active Genes in Fungi.</title>
        <authorList>
            <consortium name="DOE Joint Genome Institute"/>
            <person name="Mondo S.J."/>
            <person name="Dannebaum R.O."/>
            <person name="Kuo R.C."/>
            <person name="Labutti K."/>
            <person name="Haridas S."/>
            <person name="Kuo A."/>
            <person name="Salamov A."/>
            <person name="Ahrendt S.R."/>
            <person name="Lipzen A."/>
            <person name="Sullivan W."/>
            <person name="Andreopoulos W.B."/>
            <person name="Clum A."/>
            <person name="Lindquist E."/>
            <person name="Daum C."/>
            <person name="Ramamoorthy G.K."/>
            <person name="Gryganskyi A."/>
            <person name="Culley D."/>
            <person name="Magnuson J.K."/>
            <person name="James T.Y."/>
            <person name="O'Malley M.A."/>
            <person name="Stajich J.E."/>
            <person name="Spatafora J.W."/>
            <person name="Visel A."/>
            <person name="Grigoriev I.V."/>
        </authorList>
    </citation>
    <scope>NUCLEOTIDE SEQUENCE [LARGE SCALE GENOMIC DNA]</scope>
    <source>
        <strain evidence="2 3">CBS 115471</strain>
    </source>
</reference>
<feature type="region of interest" description="Disordered" evidence="1">
    <location>
        <begin position="300"/>
        <end position="329"/>
    </location>
</feature>
<evidence type="ECO:0000256" key="1">
    <source>
        <dbReference type="SAM" id="MobiDB-lite"/>
    </source>
</evidence>
<protein>
    <submittedName>
        <fullName evidence="2">Uncharacterized protein</fullName>
    </submittedName>
</protein>
<dbReference type="EMBL" id="MCFA01000083">
    <property type="protein sequence ID" value="ORY09650.1"/>
    <property type="molecule type" value="Genomic_DNA"/>
</dbReference>
<feature type="compositionally biased region" description="Basic and acidic residues" evidence="1">
    <location>
        <begin position="165"/>
        <end position="175"/>
    </location>
</feature>
<feature type="compositionally biased region" description="Polar residues" evidence="1">
    <location>
        <begin position="127"/>
        <end position="138"/>
    </location>
</feature>
<feature type="region of interest" description="Disordered" evidence="1">
    <location>
        <begin position="353"/>
        <end position="386"/>
    </location>
</feature>
<feature type="region of interest" description="Disordered" evidence="1">
    <location>
        <begin position="69"/>
        <end position="91"/>
    </location>
</feature>
<name>A0A1Y1ZHB4_9PLEO</name>
<dbReference type="OrthoDB" id="5430111at2759"/>